<dbReference type="GO" id="GO:0004826">
    <property type="term" value="F:phenylalanine-tRNA ligase activity"/>
    <property type="evidence" value="ECO:0007669"/>
    <property type="project" value="InterPro"/>
</dbReference>
<evidence type="ECO:0000313" key="4">
    <source>
        <dbReference type="Proteomes" id="UP000002320"/>
    </source>
</evidence>
<dbReference type="PANTHER" id="PTHR10947:SF0">
    <property type="entry name" value="PHENYLALANINE--TRNA LIGASE BETA SUBUNIT"/>
    <property type="match status" value="1"/>
</dbReference>
<gene>
    <name evidence="3" type="primary">6047956</name>
    <name evidence="2" type="ORF">CpipJ_CPIJ014891</name>
</gene>
<dbReference type="KEGG" id="cqu:CpipJ_CPIJ014891"/>
<dbReference type="GO" id="GO:0009328">
    <property type="term" value="C:phenylalanine-tRNA ligase complex"/>
    <property type="evidence" value="ECO:0007669"/>
    <property type="project" value="TreeGrafter"/>
</dbReference>
<name>B0X5L7_CULQU</name>
<dbReference type="GO" id="GO:0006432">
    <property type="term" value="P:phenylalanyl-tRNA aminoacylation"/>
    <property type="evidence" value="ECO:0007669"/>
    <property type="project" value="InterPro"/>
</dbReference>
<dbReference type="AlphaFoldDB" id="B0X5L7"/>
<evidence type="ECO:0000259" key="1">
    <source>
        <dbReference type="Pfam" id="PF18262"/>
    </source>
</evidence>
<dbReference type="eggNOG" id="KOG2472">
    <property type="taxonomic scope" value="Eukaryota"/>
</dbReference>
<keyword evidence="2" id="KW-0030">Aminoacyl-tRNA synthetase</keyword>
<dbReference type="eggNOG" id="KOG0951">
    <property type="taxonomic scope" value="Eukaryota"/>
</dbReference>
<dbReference type="VEuPathDB" id="VectorBase:CQUJHB004289"/>
<evidence type="ECO:0000313" key="2">
    <source>
        <dbReference type="EMBL" id="EDS40954.1"/>
    </source>
</evidence>
<organism>
    <name type="scientific">Culex quinquefasciatus</name>
    <name type="common">Southern house mosquito</name>
    <name type="synonym">Culex pungens</name>
    <dbReference type="NCBI Taxonomy" id="7176"/>
    <lineage>
        <taxon>Eukaryota</taxon>
        <taxon>Metazoa</taxon>
        <taxon>Ecdysozoa</taxon>
        <taxon>Arthropoda</taxon>
        <taxon>Hexapoda</taxon>
        <taxon>Insecta</taxon>
        <taxon>Pterygota</taxon>
        <taxon>Neoptera</taxon>
        <taxon>Endopterygota</taxon>
        <taxon>Diptera</taxon>
        <taxon>Nematocera</taxon>
        <taxon>Culicoidea</taxon>
        <taxon>Culicidae</taxon>
        <taxon>Culicinae</taxon>
        <taxon>Culicini</taxon>
        <taxon>Culex</taxon>
        <taxon>Culex</taxon>
    </lineage>
</organism>
<dbReference type="Pfam" id="PF18262">
    <property type="entry name" value="PhetRS_B1"/>
    <property type="match status" value="1"/>
</dbReference>
<dbReference type="Gene3D" id="3.30.56.10">
    <property type="match status" value="1"/>
</dbReference>
<accession>B0X5L7</accession>
<dbReference type="VEuPathDB" id="VectorBase:CQUJHB014417"/>
<proteinExistence type="predicted"/>
<dbReference type="Proteomes" id="UP000002320">
    <property type="component" value="Unassembled WGS sequence"/>
</dbReference>
<dbReference type="PANTHER" id="PTHR10947">
    <property type="entry name" value="PHENYLALANYL-TRNA SYNTHETASE BETA CHAIN AND LEUCINE-RICH REPEAT-CONTAINING PROTEIN 47"/>
    <property type="match status" value="1"/>
</dbReference>
<dbReference type="Gene3D" id="3.30.930.10">
    <property type="entry name" value="Bira Bifunctional Protein, Domain 2"/>
    <property type="match status" value="1"/>
</dbReference>
<dbReference type="InterPro" id="IPR027417">
    <property type="entry name" value="P-loop_NTPase"/>
</dbReference>
<dbReference type="EMBL" id="DS232386">
    <property type="protein sequence ID" value="EDS40954.1"/>
    <property type="molecule type" value="Genomic_DNA"/>
</dbReference>
<keyword evidence="4" id="KW-1185">Reference proteome</keyword>
<dbReference type="HOGENOM" id="CLU_415194_0_0_1"/>
<protein>
    <submittedName>
        <fullName evidence="2 3">Phenylalanyl-tRNA synthetase beta chain</fullName>
    </submittedName>
</protein>
<dbReference type="STRING" id="7176.B0X5L7"/>
<dbReference type="InterPro" id="IPR040659">
    <property type="entry name" value="PhetRS_B1"/>
</dbReference>
<sequence>MSIPDNVHSGKRPFRIMSIPENKLCFELVDAAKDASENVIYWIDIPANRYDLLCLEGLAYNRIPKTLPATIHIARQYPREQIAQAGFTDGLTITLCSRDDIAGKLNRNIEKIPAVHIANPISSRANHAHPRTAPWPRTAKLPFPLSCLKCPTWSCRIPRPKSDQERALRLCRQLQKTAGYEVIHGLLDRVMLLLGCPGKRSRIYQPSLIAPKIATLKSFDWSSRTETIPNGDKVTRPVGCPRNPAPAVSPITDREHRCTSCASFPTGGLSLRGNLRFRFATWFYRRETFRRWRFSISSRCRLVPCASHVFNAVHNSKDYLLGRRPSQAKKTIAEFAVLRMLQQNPYDRVVHLVSRNALAEVISMDCHQKFGHNSGCKERGNRNGYEADCQGTNYRNHGRQVEHFVAALEAREDPDHRHVDIAVGRPGRFNFTYNASRITAMSKPVYNAVTKFSLHKPVIVRSRKLNRLTGQGEHKPFLDRMANKTLKETLSQGVAYIHEGLTESDHHIVEQLFDSGAVQIAVVTRDLYIDPHFKTYLLLQAHLSRLQQLSSRHRQKQVKVFPTVIADGNVTIYPMSKDCVDAIRTDWVCPRSGALLPPRCQLIMARVLLGHVKRYLESRALAWVHQRPTKIRTTIRWRICITRIRNGFRHQQDRNSATQRG</sequence>
<dbReference type="EnsemblMetazoa" id="CPIJ014891-RA">
    <property type="protein sequence ID" value="CPIJ014891-PA"/>
    <property type="gene ID" value="CPIJ014891"/>
</dbReference>
<dbReference type="Gene3D" id="3.40.50.300">
    <property type="entry name" value="P-loop containing nucleotide triphosphate hydrolases"/>
    <property type="match status" value="2"/>
</dbReference>
<reference evidence="2" key="1">
    <citation type="submission" date="2007-03" db="EMBL/GenBank/DDBJ databases">
        <title>Annotation of Culex pipiens quinquefasciatus.</title>
        <authorList>
            <consortium name="The Broad Institute Genome Sequencing Platform"/>
            <person name="Atkinson P.W."/>
            <person name="Hemingway J."/>
            <person name="Christensen B.M."/>
            <person name="Higgs S."/>
            <person name="Kodira C."/>
            <person name="Hannick L."/>
            <person name="Megy K."/>
            <person name="O'Leary S."/>
            <person name="Pearson M."/>
            <person name="Haas B.J."/>
            <person name="Mauceli E."/>
            <person name="Wortman J.R."/>
            <person name="Lee N.H."/>
            <person name="Guigo R."/>
            <person name="Stanke M."/>
            <person name="Alvarado L."/>
            <person name="Amedeo P."/>
            <person name="Antoine C.H."/>
            <person name="Arensburger P."/>
            <person name="Bidwell S.L."/>
            <person name="Crawford M."/>
            <person name="Camaro F."/>
            <person name="Devon K."/>
            <person name="Engels R."/>
            <person name="Hammond M."/>
            <person name="Howarth C."/>
            <person name="Koehrsen M."/>
            <person name="Lawson D."/>
            <person name="Montgomery P."/>
            <person name="Nene V."/>
            <person name="Nusbaum C."/>
            <person name="Puiu D."/>
            <person name="Romero-Severson J."/>
            <person name="Severson D.W."/>
            <person name="Shumway M."/>
            <person name="Sisk P."/>
            <person name="Stolte C."/>
            <person name="Zeng Q."/>
            <person name="Eisenstadt E."/>
            <person name="Fraser-Liggett C."/>
            <person name="Strausberg R."/>
            <person name="Galagan J."/>
            <person name="Birren B."/>
            <person name="Collins F.H."/>
        </authorList>
    </citation>
    <scope>NUCLEOTIDE SEQUENCE [LARGE SCALE GENOMIC DNA]</scope>
    <source>
        <strain evidence="2">JHB</strain>
    </source>
</reference>
<feature type="domain" description="Phenylalanine--tRNA ligase beta subunit B1" evidence="1">
    <location>
        <begin position="31"/>
        <end position="60"/>
    </location>
</feature>
<dbReference type="OrthoDB" id="5575at2759"/>
<evidence type="ECO:0000313" key="3">
    <source>
        <dbReference type="EnsemblMetazoa" id="CPIJ014891-PA"/>
    </source>
</evidence>
<keyword evidence="2" id="KW-0436">Ligase</keyword>
<reference evidence="3" key="2">
    <citation type="submission" date="2020-05" db="UniProtKB">
        <authorList>
            <consortium name="EnsemblMetazoa"/>
        </authorList>
    </citation>
    <scope>IDENTIFICATION</scope>
    <source>
        <strain evidence="3">JHB</strain>
    </source>
</reference>
<dbReference type="InParanoid" id="B0X5L7"/>
<dbReference type="VEuPathDB" id="VectorBase:CPIJ014891"/>
<dbReference type="InterPro" id="IPR045864">
    <property type="entry name" value="aa-tRNA-synth_II/BPL/LPL"/>
</dbReference>
<dbReference type="InterPro" id="IPR045060">
    <property type="entry name" value="Phe-tRNA-ligase_IIc_bsu"/>
</dbReference>